<keyword evidence="4" id="KW-0503">Monooxygenase</keyword>
<evidence type="ECO:0000313" key="8">
    <source>
        <dbReference type="EMBL" id="MBM9468442.1"/>
    </source>
</evidence>
<keyword evidence="9" id="KW-1185">Reference proteome</keyword>
<evidence type="ECO:0000256" key="6">
    <source>
        <dbReference type="PIRSR" id="PIRSR000337-1"/>
    </source>
</evidence>
<dbReference type="InterPro" id="IPR016215">
    <property type="entry name" value="NTA_MOA"/>
</dbReference>
<evidence type="ECO:0000313" key="9">
    <source>
        <dbReference type="Proteomes" id="UP000663792"/>
    </source>
</evidence>
<dbReference type="Proteomes" id="UP000663792">
    <property type="component" value="Unassembled WGS sequence"/>
</dbReference>
<dbReference type="InterPro" id="IPR036661">
    <property type="entry name" value="Luciferase-like_sf"/>
</dbReference>
<evidence type="ECO:0000256" key="3">
    <source>
        <dbReference type="ARBA" id="ARBA00023002"/>
    </source>
</evidence>
<dbReference type="Gene3D" id="3.20.20.30">
    <property type="entry name" value="Luciferase-like domain"/>
    <property type="match status" value="1"/>
</dbReference>
<reference evidence="8" key="1">
    <citation type="submission" date="2021-01" db="EMBL/GenBank/DDBJ databases">
        <title>YIM 132084 draft genome.</title>
        <authorList>
            <person name="An D."/>
        </authorList>
    </citation>
    <scope>NUCLEOTIDE SEQUENCE</scope>
    <source>
        <strain evidence="8">YIM 132084</strain>
    </source>
</reference>
<evidence type="ECO:0000256" key="2">
    <source>
        <dbReference type="ARBA" id="ARBA00022643"/>
    </source>
</evidence>
<name>A0A938YHH3_9ACTN</name>
<sequence>MLLGIALDGAGWHAAAWREPGVVADRLFSAGHWVDLARRADAAGFEFLTLEDGLGLQAQPWNAVAGRTDRVAGRLDAALVAARIAPVTSRIGLVPATSVTHTEPFHLSKSIATLDFVSRGRAGWRPQVSPRPAEAAHFGRRTMAAELTDAAVTELLDEAGDAVEVVRRLWDSWEDDAEIRDVATGRFIDRDRLHCVDFEGRFFSVRGPSITPRPPQGQPVVLALAHARVDGRSPSSLVPRSDDSSAAVRFAVRSADVVAITPADAVQLRELLDLVAQESAAAGRTAPLRVVADLVVLLDGPDGEPAAERRARLDAADGSPLVSDAAIMAGSAAELTDRLTQWWGSGVDGFRLRPAVLPDDLDTLARSVLPELARRGLRTDPAPGTLRDHLGLARPENRYRSTVDEGVPA</sequence>
<evidence type="ECO:0000259" key="7">
    <source>
        <dbReference type="Pfam" id="PF00296"/>
    </source>
</evidence>
<gene>
    <name evidence="8" type="ORF">JL106_14250</name>
</gene>
<keyword evidence="2 6" id="KW-0288">FMN</keyword>
<evidence type="ECO:0000256" key="4">
    <source>
        <dbReference type="ARBA" id="ARBA00023033"/>
    </source>
</evidence>
<comment type="similarity">
    <text evidence="5">Belongs to the NtaA/SnaA/DszA monooxygenase family.</text>
</comment>
<dbReference type="Pfam" id="PF00296">
    <property type="entry name" value="Bac_luciferase"/>
    <property type="match status" value="1"/>
</dbReference>
<dbReference type="PANTHER" id="PTHR30011">
    <property type="entry name" value="ALKANESULFONATE MONOOXYGENASE-RELATED"/>
    <property type="match status" value="1"/>
</dbReference>
<dbReference type="InterPro" id="IPR011251">
    <property type="entry name" value="Luciferase-like_dom"/>
</dbReference>
<organism evidence="8 9">
    <name type="scientific">Nakamurella leprariae</name>
    <dbReference type="NCBI Taxonomy" id="2803911"/>
    <lineage>
        <taxon>Bacteria</taxon>
        <taxon>Bacillati</taxon>
        <taxon>Actinomycetota</taxon>
        <taxon>Actinomycetes</taxon>
        <taxon>Nakamurellales</taxon>
        <taxon>Nakamurellaceae</taxon>
        <taxon>Nakamurella</taxon>
    </lineage>
</organism>
<feature type="binding site" evidence="6">
    <location>
        <position position="52"/>
    </location>
    <ligand>
        <name>FMN</name>
        <dbReference type="ChEBI" id="CHEBI:58210"/>
    </ligand>
</feature>
<evidence type="ECO:0000256" key="5">
    <source>
        <dbReference type="ARBA" id="ARBA00033748"/>
    </source>
</evidence>
<keyword evidence="3" id="KW-0560">Oxidoreductase</keyword>
<dbReference type="AlphaFoldDB" id="A0A938YHH3"/>
<dbReference type="PANTHER" id="PTHR30011:SF16">
    <property type="entry name" value="C2H2 FINGER DOMAIN TRANSCRIPTION FACTOR (EUROFUNG)-RELATED"/>
    <property type="match status" value="1"/>
</dbReference>
<comment type="caution">
    <text evidence="8">The sequence shown here is derived from an EMBL/GenBank/DDBJ whole genome shotgun (WGS) entry which is preliminary data.</text>
</comment>
<dbReference type="SUPFAM" id="SSF51679">
    <property type="entry name" value="Bacterial luciferase-like"/>
    <property type="match status" value="1"/>
</dbReference>
<protein>
    <submittedName>
        <fullName evidence="8">LLM class flavin-dependent oxidoreductase</fullName>
    </submittedName>
</protein>
<accession>A0A938YHH3</accession>
<dbReference type="PIRSF" id="PIRSF000337">
    <property type="entry name" value="NTA_MOA"/>
    <property type="match status" value="1"/>
</dbReference>
<dbReference type="InterPro" id="IPR051260">
    <property type="entry name" value="Diverse_substr_monoxygenases"/>
</dbReference>
<feature type="domain" description="Luciferase-like" evidence="7">
    <location>
        <begin position="28"/>
        <end position="313"/>
    </location>
</feature>
<dbReference type="GO" id="GO:0004497">
    <property type="term" value="F:monooxygenase activity"/>
    <property type="evidence" value="ECO:0007669"/>
    <property type="project" value="UniProtKB-KW"/>
</dbReference>
<proteinExistence type="inferred from homology"/>
<keyword evidence="1 6" id="KW-0285">Flavoprotein</keyword>
<dbReference type="EMBL" id="JAERWK010000018">
    <property type="protein sequence ID" value="MBM9468442.1"/>
    <property type="molecule type" value="Genomic_DNA"/>
</dbReference>
<evidence type="ECO:0000256" key="1">
    <source>
        <dbReference type="ARBA" id="ARBA00022630"/>
    </source>
</evidence>
<dbReference type="GO" id="GO:0016705">
    <property type="term" value="F:oxidoreductase activity, acting on paired donors, with incorporation or reduction of molecular oxygen"/>
    <property type="evidence" value="ECO:0007669"/>
    <property type="project" value="InterPro"/>
</dbReference>